<dbReference type="InterPro" id="IPR021771">
    <property type="entry name" value="Triacylglycerol_lipase_N"/>
</dbReference>
<feature type="short sequence motif" description="GXSXG" evidence="5">
    <location>
        <begin position="238"/>
        <end position="242"/>
    </location>
</feature>
<feature type="region of interest" description="Disordered" evidence="7">
    <location>
        <begin position="1"/>
        <end position="32"/>
    </location>
</feature>
<keyword evidence="3 5" id="KW-0442">Lipid degradation</keyword>
<evidence type="ECO:0000313" key="10">
    <source>
        <dbReference type="Proteomes" id="UP000037136"/>
    </source>
</evidence>
<dbReference type="PANTHER" id="PTHR14226">
    <property type="entry name" value="NEUROPATHY TARGET ESTERASE/SWISS CHEESE D.MELANOGASTER"/>
    <property type="match status" value="1"/>
</dbReference>
<dbReference type="Pfam" id="PF01734">
    <property type="entry name" value="Patatin"/>
    <property type="match status" value="1"/>
</dbReference>
<dbReference type="CDD" id="cd07230">
    <property type="entry name" value="Pat_TGL4-5_like"/>
    <property type="match status" value="1"/>
</dbReference>
<gene>
    <name evidence="9" type="ORF">XA68_14418</name>
</gene>
<feature type="compositionally biased region" description="Basic residues" evidence="7">
    <location>
        <begin position="777"/>
        <end position="802"/>
    </location>
</feature>
<dbReference type="OrthoDB" id="10049244at2759"/>
<comment type="caution">
    <text evidence="5">Lacks conserved residue(s) required for the propagation of feature annotation.</text>
</comment>
<dbReference type="AlphaFoldDB" id="A0A2A9PAH0"/>
<feature type="compositionally biased region" description="Acidic residues" evidence="7">
    <location>
        <begin position="837"/>
        <end position="850"/>
    </location>
</feature>
<dbReference type="GO" id="GO:0006641">
    <property type="term" value="P:triglyceride metabolic process"/>
    <property type="evidence" value="ECO:0007669"/>
    <property type="project" value="UniProtKB-ARBA"/>
</dbReference>
<accession>A0A2A9PAH0</accession>
<dbReference type="GO" id="GO:0016042">
    <property type="term" value="P:lipid catabolic process"/>
    <property type="evidence" value="ECO:0007669"/>
    <property type="project" value="UniProtKB-UniRule"/>
</dbReference>
<feature type="active site" description="Proton acceptor" evidence="5">
    <location>
        <position position="391"/>
    </location>
</feature>
<feature type="compositionally biased region" description="Pro residues" evidence="7">
    <location>
        <begin position="14"/>
        <end position="28"/>
    </location>
</feature>
<feature type="compositionally biased region" description="Polar residues" evidence="7">
    <location>
        <begin position="694"/>
        <end position="707"/>
    </location>
</feature>
<proteinExistence type="inferred from homology"/>
<evidence type="ECO:0000256" key="1">
    <source>
        <dbReference type="ARBA" id="ARBA00002682"/>
    </source>
</evidence>
<feature type="compositionally biased region" description="Low complexity" evidence="7">
    <location>
        <begin position="432"/>
        <end position="444"/>
    </location>
</feature>
<evidence type="ECO:0000256" key="4">
    <source>
        <dbReference type="ARBA" id="ARBA00023098"/>
    </source>
</evidence>
<name>A0A2A9PAH0_OPHUN</name>
<feature type="compositionally biased region" description="Basic and acidic residues" evidence="7">
    <location>
        <begin position="803"/>
        <end position="816"/>
    </location>
</feature>
<organism evidence="9 10">
    <name type="scientific">Ophiocordyceps unilateralis</name>
    <name type="common">Zombie-ant fungus</name>
    <name type="synonym">Torrubia unilateralis</name>
    <dbReference type="NCBI Taxonomy" id="268505"/>
    <lineage>
        <taxon>Eukaryota</taxon>
        <taxon>Fungi</taxon>
        <taxon>Dikarya</taxon>
        <taxon>Ascomycota</taxon>
        <taxon>Pezizomycotina</taxon>
        <taxon>Sordariomycetes</taxon>
        <taxon>Hypocreomycetidae</taxon>
        <taxon>Hypocreales</taxon>
        <taxon>Ophiocordycipitaceae</taxon>
        <taxon>Ophiocordyceps</taxon>
    </lineage>
</organism>
<dbReference type="EMBL" id="LAZP02000351">
    <property type="protein sequence ID" value="PFH57912.1"/>
    <property type="molecule type" value="Genomic_DNA"/>
</dbReference>
<dbReference type="EC" id="3.1.1.-" evidence="6"/>
<feature type="short sequence motif" description="GXGXXG" evidence="5">
    <location>
        <begin position="211"/>
        <end position="216"/>
    </location>
</feature>
<evidence type="ECO:0000256" key="7">
    <source>
        <dbReference type="SAM" id="MobiDB-lite"/>
    </source>
</evidence>
<evidence type="ECO:0000256" key="3">
    <source>
        <dbReference type="ARBA" id="ARBA00022963"/>
    </source>
</evidence>
<feature type="domain" description="PNPLA" evidence="8">
    <location>
        <begin position="207"/>
        <end position="404"/>
    </location>
</feature>
<dbReference type="GO" id="GO:0004806">
    <property type="term" value="F:triacylglycerol lipase activity"/>
    <property type="evidence" value="ECO:0007669"/>
    <property type="project" value="InterPro"/>
</dbReference>
<dbReference type="PANTHER" id="PTHR14226:SF10">
    <property type="entry name" value="TRIACYLGLYCEROL LIPASE 4-RELATED"/>
    <property type="match status" value="1"/>
</dbReference>
<keyword evidence="10" id="KW-1185">Reference proteome</keyword>
<comment type="subcellular location">
    <subcellularLocation>
        <location evidence="6">Membrane</location>
        <topology evidence="6">Single-pass membrane protein</topology>
    </subcellularLocation>
</comment>
<dbReference type="InterPro" id="IPR050301">
    <property type="entry name" value="NTE"/>
</dbReference>
<feature type="compositionally biased region" description="Basic and acidic residues" evidence="7">
    <location>
        <begin position="445"/>
        <end position="454"/>
    </location>
</feature>
<dbReference type="Gene3D" id="3.40.1090.10">
    <property type="entry name" value="Cytosolic phospholipase A2 catalytic domain"/>
    <property type="match status" value="2"/>
</dbReference>
<dbReference type="GO" id="GO:0016020">
    <property type="term" value="C:membrane"/>
    <property type="evidence" value="ECO:0007669"/>
    <property type="project" value="UniProtKB-SubCell"/>
</dbReference>
<comment type="function">
    <text evidence="6">Lipid hydrolase.</text>
</comment>
<reference evidence="9 10" key="2">
    <citation type="journal article" date="2017" name="Sci. Rep.">
        <title>Ant-infecting Ophiocordyceps genomes reveal a high diversity of potential behavioral manipulation genes and a possible major role for enterotoxins.</title>
        <authorList>
            <person name="de Bekker C."/>
            <person name="Ohm R.A."/>
            <person name="Evans H.C."/>
            <person name="Brachmann A."/>
            <person name="Hughes D.P."/>
        </authorList>
    </citation>
    <scope>NUCLEOTIDE SEQUENCE [LARGE SCALE GENOMIC DNA]</scope>
    <source>
        <strain evidence="9 10">SC16a</strain>
    </source>
</reference>
<evidence type="ECO:0000256" key="2">
    <source>
        <dbReference type="ARBA" id="ARBA00022801"/>
    </source>
</evidence>
<evidence type="ECO:0000256" key="6">
    <source>
        <dbReference type="RuleBase" id="RU362055"/>
    </source>
</evidence>
<feature type="active site" description="Nucleophile" evidence="5">
    <location>
        <position position="240"/>
    </location>
</feature>
<feature type="region of interest" description="Disordered" evidence="7">
    <location>
        <begin position="426"/>
        <end position="454"/>
    </location>
</feature>
<keyword evidence="4 5" id="KW-0443">Lipid metabolism</keyword>
<comment type="similarity">
    <text evidence="6">Belongs to the PLPL family.</text>
</comment>
<dbReference type="PROSITE" id="PS51635">
    <property type="entry name" value="PNPLA"/>
    <property type="match status" value="1"/>
</dbReference>
<feature type="region of interest" description="Disordered" evidence="7">
    <location>
        <begin position="598"/>
        <end position="630"/>
    </location>
</feature>
<evidence type="ECO:0000259" key="8">
    <source>
        <dbReference type="PROSITE" id="PS51635"/>
    </source>
</evidence>
<feature type="region of interest" description="Disordered" evidence="7">
    <location>
        <begin position="648"/>
        <end position="667"/>
    </location>
</feature>
<comment type="function">
    <text evidence="1">Probable lipid hydrolase.</text>
</comment>
<keyword evidence="2 5" id="KW-0378">Hydrolase</keyword>
<dbReference type="SUPFAM" id="SSF52151">
    <property type="entry name" value="FabD/lysophospholipase-like"/>
    <property type="match status" value="1"/>
</dbReference>
<evidence type="ECO:0000313" key="9">
    <source>
        <dbReference type="EMBL" id="PFH57912.1"/>
    </source>
</evidence>
<dbReference type="InterPro" id="IPR002641">
    <property type="entry name" value="PNPLA_dom"/>
</dbReference>
<comment type="caution">
    <text evidence="9">The sequence shown here is derived from an EMBL/GenBank/DDBJ whole genome shotgun (WGS) entry which is preliminary data.</text>
</comment>
<protein>
    <recommendedName>
        <fullName evidence="6">Patatin-like phospholipase domain-containing protein</fullName>
        <ecNumber evidence="6">3.1.1.-</ecNumber>
    </recommendedName>
</protein>
<dbReference type="STRING" id="268505.A0A2A9PAH0"/>
<dbReference type="Proteomes" id="UP000037136">
    <property type="component" value="Unassembled WGS sequence"/>
</dbReference>
<feature type="region of interest" description="Disordered" evidence="7">
    <location>
        <begin position="677"/>
        <end position="870"/>
    </location>
</feature>
<dbReference type="InterPro" id="IPR016035">
    <property type="entry name" value="Acyl_Trfase/lysoPLipase"/>
</dbReference>
<dbReference type="Pfam" id="PF11815">
    <property type="entry name" value="DUF3336"/>
    <property type="match status" value="1"/>
</dbReference>
<reference evidence="9 10" key="1">
    <citation type="journal article" date="2015" name="BMC Genomics">
        <title>Gene expression during zombie ant biting behavior reflects the complexity underlying fungal parasitic behavioral manipulation.</title>
        <authorList>
            <person name="de Bekker C."/>
            <person name="Ohm R.A."/>
            <person name="Loreto R.G."/>
            <person name="Sebastian A."/>
            <person name="Albert I."/>
            <person name="Merrow M."/>
            <person name="Brachmann A."/>
            <person name="Hughes D.P."/>
        </authorList>
    </citation>
    <scope>NUCLEOTIDE SEQUENCE [LARGE SCALE GENOMIC DNA]</scope>
    <source>
        <strain evidence="9 10">SC16a</strain>
    </source>
</reference>
<sequence length="870" mass="96031">MADLLLSSRGTHPLKPPSKAPPSSPPPDSLARRLSRGLKSANNVLLSLRDGLSPEERERELLREDRRALLRVRMKTAESFKQWQAAALELDVIEGNDGWKRDVDSGEYQPRLIEQRLKALDDARQRCDIRAMMHQVRTTLSRDLGGMGDVDLYRHSYVGTKRLIERYVDSAIQTIDAIVARAAAAVDTRDLLDAMLLSRQSFGRSALLLSGGGTFGMTHIGVLKALFEVQLLPRIISGASAGSIVCAVLCTRTDEQIPELIREFPYGDLAVFGDDESGAGLLDRLRRLLTEGSWADIRHLTRVMRGLTGDLTFQEAYNRTRRILNICVSSASVYESPRLLNYVTAPNVLIWSAVAASCSVPLFFSSSPLLVKDPITAEHHPWNPTPQRFIDGSVDNDLPMTRLAEMFNVNHFIVSQVNPHVVPFISKDDPMAPEAPDAPSAGPDDGPRRADHPHHPLDWASTLLTLAKDEALHRLQILADLGVLPTLMTKCRGILSQNYSGDITILPAITMHDLPLVMTNPTSDFLLRMTVLGERATWPKLSRIRDRCAIELALDRAVHRLRARVVFSESQRDLRGLASTVPPPLATEPVAATVIAAACPSSGPSPPNDPPASAGLGLRRRRRQSGGSIKLLPSLAGAMMLDVEATDRHETNDSKYSSGGGGYEAGKPGCADARRSCGNSPVALRKPPLKRASKSQVHVMQTRQQPQLKGRDVTVEHLPQLSVPWRPRSQRPAGEETSQGSPPMRGAAADQQRSTAEKRSISQWSEAGESPWPRNNQQHHRQHHHRHHQHHYRHHHHHHHHHSLQDLLHHHGDSPRRTATSPTDDMETSEHGHSSDADAELATEESDPDPFEGPSRIGTPLKRGTSEGES</sequence>
<evidence type="ECO:0000256" key="5">
    <source>
        <dbReference type="PROSITE-ProRule" id="PRU01161"/>
    </source>
</evidence>